<evidence type="ECO:0000313" key="15">
    <source>
        <dbReference type="EMBL" id="MBW0466650.1"/>
    </source>
</evidence>
<dbReference type="PROSITE" id="PS00107">
    <property type="entry name" value="PROTEIN_KINASE_ATP"/>
    <property type="match status" value="1"/>
</dbReference>
<dbReference type="GO" id="GO:0005524">
    <property type="term" value="F:ATP binding"/>
    <property type="evidence" value="ECO:0007669"/>
    <property type="project" value="UniProtKB-UniRule"/>
</dbReference>
<dbReference type="GO" id="GO:0004674">
    <property type="term" value="F:protein serine/threonine kinase activity"/>
    <property type="evidence" value="ECO:0007669"/>
    <property type="project" value="UniProtKB-KW"/>
</dbReference>
<protein>
    <recommendedName>
        <fullName evidence="1">non-specific serine/threonine protein kinase</fullName>
        <ecNumber evidence="1">2.7.11.1</ecNumber>
    </recommendedName>
</protein>
<dbReference type="Pfam" id="PF00069">
    <property type="entry name" value="Pkinase"/>
    <property type="match status" value="2"/>
</dbReference>
<feature type="compositionally biased region" description="Low complexity" evidence="12">
    <location>
        <begin position="115"/>
        <end position="139"/>
    </location>
</feature>
<dbReference type="InterPro" id="IPR000719">
    <property type="entry name" value="Prot_kinase_dom"/>
</dbReference>
<gene>
    <name evidence="15" type="ORF">O181_006365</name>
</gene>
<dbReference type="EC" id="2.7.11.1" evidence="1"/>
<dbReference type="AlphaFoldDB" id="A0A9Q3BKW4"/>
<dbReference type="PANTHER" id="PTHR22988">
    <property type="entry name" value="MYOTONIC DYSTROPHY S/T KINASE-RELATED"/>
    <property type="match status" value="1"/>
</dbReference>
<dbReference type="OrthoDB" id="3638488at2759"/>
<evidence type="ECO:0000256" key="2">
    <source>
        <dbReference type="ARBA" id="ARBA00022527"/>
    </source>
</evidence>
<feature type="domain" description="AGC-kinase C-terminal" evidence="14">
    <location>
        <begin position="848"/>
        <end position="934"/>
    </location>
</feature>
<dbReference type="CDD" id="cd05573">
    <property type="entry name" value="STKc_ROCK_NDR_like"/>
    <property type="match status" value="1"/>
</dbReference>
<dbReference type="InterPro" id="IPR008271">
    <property type="entry name" value="Ser/Thr_kinase_AS"/>
</dbReference>
<keyword evidence="4" id="KW-0808">Transferase</keyword>
<keyword evidence="16" id="KW-1185">Reference proteome</keyword>
<dbReference type="Proteomes" id="UP000765509">
    <property type="component" value="Unassembled WGS sequence"/>
</dbReference>
<keyword evidence="6" id="KW-0418">Kinase</keyword>
<feature type="binding site" evidence="11">
    <location>
        <position position="512"/>
    </location>
    <ligand>
        <name>ATP</name>
        <dbReference type="ChEBI" id="CHEBI:30616"/>
    </ligand>
</feature>
<dbReference type="SMART" id="SM00133">
    <property type="entry name" value="S_TK_X"/>
    <property type="match status" value="1"/>
</dbReference>
<comment type="catalytic activity">
    <reaction evidence="10">
        <text>L-seryl-[protein] + ATP = O-phospho-L-seryl-[protein] + ADP + H(+)</text>
        <dbReference type="Rhea" id="RHEA:17989"/>
        <dbReference type="Rhea" id="RHEA-COMP:9863"/>
        <dbReference type="Rhea" id="RHEA-COMP:11604"/>
        <dbReference type="ChEBI" id="CHEBI:15378"/>
        <dbReference type="ChEBI" id="CHEBI:29999"/>
        <dbReference type="ChEBI" id="CHEBI:30616"/>
        <dbReference type="ChEBI" id="CHEBI:83421"/>
        <dbReference type="ChEBI" id="CHEBI:456216"/>
        <dbReference type="EC" id="2.7.11.1"/>
    </reaction>
</comment>
<evidence type="ECO:0000256" key="5">
    <source>
        <dbReference type="ARBA" id="ARBA00022741"/>
    </source>
</evidence>
<reference evidence="15" key="1">
    <citation type="submission" date="2021-03" db="EMBL/GenBank/DDBJ databases">
        <title>Draft genome sequence of rust myrtle Austropuccinia psidii MF-1, a brazilian biotype.</title>
        <authorList>
            <person name="Quecine M.C."/>
            <person name="Pachon D.M.R."/>
            <person name="Bonatelli M.L."/>
            <person name="Correr F.H."/>
            <person name="Franceschini L.M."/>
            <person name="Leite T.F."/>
            <person name="Margarido G.R.A."/>
            <person name="Almeida C.A."/>
            <person name="Ferrarezi J.A."/>
            <person name="Labate C.A."/>
        </authorList>
    </citation>
    <scope>NUCLEOTIDE SEQUENCE</scope>
    <source>
        <strain evidence="15">MF-1</strain>
    </source>
</reference>
<feature type="region of interest" description="Disordered" evidence="12">
    <location>
        <begin position="375"/>
        <end position="394"/>
    </location>
</feature>
<evidence type="ECO:0000256" key="4">
    <source>
        <dbReference type="ARBA" id="ARBA00022679"/>
    </source>
</evidence>
<evidence type="ECO:0000256" key="8">
    <source>
        <dbReference type="ARBA" id="ARBA00038271"/>
    </source>
</evidence>
<dbReference type="SUPFAM" id="SSF56112">
    <property type="entry name" value="Protein kinase-like (PK-like)"/>
    <property type="match status" value="1"/>
</dbReference>
<feature type="region of interest" description="Disordered" evidence="12">
    <location>
        <begin position="1"/>
        <end position="34"/>
    </location>
</feature>
<dbReference type="InterPro" id="IPR011009">
    <property type="entry name" value="Kinase-like_dom_sf"/>
</dbReference>
<evidence type="ECO:0000256" key="9">
    <source>
        <dbReference type="ARBA" id="ARBA00047899"/>
    </source>
</evidence>
<dbReference type="InterPro" id="IPR000961">
    <property type="entry name" value="AGC-kinase_C"/>
</dbReference>
<comment type="catalytic activity">
    <reaction evidence="9">
        <text>L-threonyl-[protein] + ATP = O-phospho-L-threonyl-[protein] + ADP + H(+)</text>
        <dbReference type="Rhea" id="RHEA:46608"/>
        <dbReference type="Rhea" id="RHEA-COMP:11060"/>
        <dbReference type="Rhea" id="RHEA-COMP:11605"/>
        <dbReference type="ChEBI" id="CHEBI:15378"/>
        <dbReference type="ChEBI" id="CHEBI:30013"/>
        <dbReference type="ChEBI" id="CHEBI:30616"/>
        <dbReference type="ChEBI" id="CHEBI:61977"/>
        <dbReference type="ChEBI" id="CHEBI:456216"/>
        <dbReference type="EC" id="2.7.11.1"/>
    </reaction>
</comment>
<evidence type="ECO:0000256" key="7">
    <source>
        <dbReference type="ARBA" id="ARBA00022840"/>
    </source>
</evidence>
<dbReference type="GO" id="GO:0007010">
    <property type="term" value="P:cytoskeleton organization"/>
    <property type="evidence" value="ECO:0007669"/>
    <property type="project" value="UniProtKB-ARBA"/>
</dbReference>
<dbReference type="SMART" id="SM00220">
    <property type="entry name" value="S_TKc"/>
    <property type="match status" value="1"/>
</dbReference>
<evidence type="ECO:0000256" key="10">
    <source>
        <dbReference type="ARBA" id="ARBA00048679"/>
    </source>
</evidence>
<organism evidence="15 16">
    <name type="scientific">Austropuccinia psidii MF-1</name>
    <dbReference type="NCBI Taxonomy" id="1389203"/>
    <lineage>
        <taxon>Eukaryota</taxon>
        <taxon>Fungi</taxon>
        <taxon>Dikarya</taxon>
        <taxon>Basidiomycota</taxon>
        <taxon>Pucciniomycotina</taxon>
        <taxon>Pucciniomycetes</taxon>
        <taxon>Pucciniales</taxon>
        <taxon>Sphaerophragmiaceae</taxon>
        <taxon>Austropuccinia</taxon>
    </lineage>
</organism>
<dbReference type="Gene3D" id="3.30.200.20">
    <property type="entry name" value="Phosphorylase Kinase, domain 1"/>
    <property type="match status" value="2"/>
</dbReference>
<dbReference type="FunFam" id="1.10.510.10:FF:000024">
    <property type="entry name" value="Probable serine/threonine-protein kinase cot-1"/>
    <property type="match status" value="1"/>
</dbReference>
<keyword evidence="2" id="KW-0723">Serine/threonine-protein kinase</keyword>
<evidence type="ECO:0000256" key="11">
    <source>
        <dbReference type="PROSITE-ProRule" id="PRU10141"/>
    </source>
</evidence>
<feature type="compositionally biased region" description="Polar residues" evidence="12">
    <location>
        <begin position="140"/>
        <end position="149"/>
    </location>
</feature>
<evidence type="ECO:0000256" key="6">
    <source>
        <dbReference type="ARBA" id="ARBA00022777"/>
    </source>
</evidence>
<dbReference type="FunFam" id="3.30.200.20:FF:000192">
    <property type="entry name" value="Serine/threonine-protein kinase cot-1"/>
    <property type="match status" value="1"/>
</dbReference>
<feature type="compositionally biased region" description="Polar residues" evidence="12">
    <location>
        <begin position="7"/>
        <end position="20"/>
    </location>
</feature>
<sequence>MVEPDEFSSQGKTSLDSTLGHQAVQLPILHPTGPRPMQCLKLKKTSSPNKTTSLKLKANRSMKLNLEAFALRRQEAGGTTYRVHSPGPVSAPAWGRNFEEKSPSTPLELGYTEALESSRSSKSPESFSSFQSRSLSNQNTNSRTLSSNFKCPKRDLKGNDVSPVCADKSWVCLQTVDSAEMNEENPEAKAISSAKFVRGLTPIGAFPKLETSFKAGKLKTLKPQRRLSVGMIGEPHMFRHLCHASDAEQAEEILERWKKEGVGKFPEPRWNFLFTAQACQDEALEAGEEGCIEAREKSEIIERSPTRKIFGDFLKNTRLKGVEKHGEKKSLLLENFQTGPCVPPTSHDQTIVIRPKPRFSLSAIDFTSASKVPVAAESRGKSRSPDFSQDKSSGLIGDKAEKSIVKSFQTVEKIVSTKIFFERHYDAILKRPKDRDRRKLHIEKEICCLNLTEEERKDIWEALTESETAYLRDIRCRIGVDGFTKLKIIGHGAFGVVSLVREKSTGQLLAMKQMKKSDMLRRGQEGHVRAERDLMTAASSLSRWIIRLMYSFQDVDHLYLVMEYMGGGDMLNLLIERDKFPESMAKFYTAEMVLAIEEAHKLGYIHRDIKPDNFLFDREGHIKISDFGLATDFHWSHDGAYYAHTRIALLHKYGIDLEDGLPDLHKMDRTYFLEEELVNSARSAHNSEPKADRLLTIRDRRRKQMAHSIVGTNNYMAPEILKSKGYDHGCDWWSLGVILFEMLYGYPPFTSSSRQLTRSKILSWRTSLRFPPAPDVSRKANHLIQSLLCDRRERLGCKTVRAAPFQRHQSQRTSIFAWGALENEPVQIRNEAKGDDGAEEIKSHPWFQGIDFGSIHLQTPPFVPDLKGETDTRYFDDNIDPATLAAPGQAGDVVTTRDPLLKHGTHGDEILETRKRHAFAGYTFKRPRQDIFDPRKGVLMRHSTFSPHKTPQLEALSNWPERRVRVTSL</sequence>
<feature type="domain" description="Protein kinase" evidence="13">
    <location>
        <begin position="483"/>
        <end position="806"/>
    </location>
</feature>
<evidence type="ECO:0000259" key="14">
    <source>
        <dbReference type="PROSITE" id="PS51285"/>
    </source>
</evidence>
<accession>A0A9Q3BKW4</accession>
<dbReference type="InterPro" id="IPR059233">
    <property type="entry name" value="MobB_NdrA/B/Cbk1"/>
</dbReference>
<keyword evidence="3" id="KW-0597">Phosphoprotein</keyword>
<keyword evidence="5 11" id="KW-0547">Nucleotide-binding</keyword>
<keyword evidence="7 11" id="KW-0067">ATP-binding</keyword>
<evidence type="ECO:0000256" key="12">
    <source>
        <dbReference type="SAM" id="MobiDB-lite"/>
    </source>
</evidence>
<proteinExistence type="inferred from homology"/>
<comment type="caution">
    <text evidence="15">The sequence shown here is derived from an EMBL/GenBank/DDBJ whole genome shotgun (WGS) entry which is preliminary data.</text>
</comment>
<evidence type="ECO:0000256" key="3">
    <source>
        <dbReference type="ARBA" id="ARBA00022553"/>
    </source>
</evidence>
<dbReference type="Gene3D" id="1.10.510.10">
    <property type="entry name" value="Transferase(Phosphotransferase) domain 1"/>
    <property type="match status" value="3"/>
</dbReference>
<evidence type="ECO:0000259" key="13">
    <source>
        <dbReference type="PROSITE" id="PS50011"/>
    </source>
</evidence>
<feature type="region of interest" description="Disordered" evidence="12">
    <location>
        <begin position="79"/>
        <end position="152"/>
    </location>
</feature>
<dbReference type="PROSITE" id="PS50011">
    <property type="entry name" value="PROTEIN_KINASE_DOM"/>
    <property type="match status" value="1"/>
</dbReference>
<dbReference type="InterPro" id="IPR017441">
    <property type="entry name" value="Protein_kinase_ATP_BS"/>
</dbReference>
<name>A0A9Q3BKW4_9BASI</name>
<dbReference type="PROSITE" id="PS51285">
    <property type="entry name" value="AGC_KINASE_CTER"/>
    <property type="match status" value="1"/>
</dbReference>
<dbReference type="CDD" id="cd21742">
    <property type="entry name" value="MobB_NDR_LATS-like"/>
    <property type="match status" value="1"/>
</dbReference>
<comment type="similarity">
    <text evidence="8">Belongs to the protein kinase superfamily. STE Ser/Thr protein kinase family. COT1 subfamily.</text>
</comment>
<dbReference type="InterPro" id="IPR050839">
    <property type="entry name" value="Rho-assoc_Ser/Thr_Kinase"/>
</dbReference>
<dbReference type="PROSITE" id="PS00108">
    <property type="entry name" value="PROTEIN_KINASE_ST"/>
    <property type="match status" value="1"/>
</dbReference>
<evidence type="ECO:0000256" key="1">
    <source>
        <dbReference type="ARBA" id="ARBA00012513"/>
    </source>
</evidence>
<evidence type="ECO:0000313" key="16">
    <source>
        <dbReference type="Proteomes" id="UP000765509"/>
    </source>
</evidence>
<dbReference type="EMBL" id="AVOT02001355">
    <property type="protein sequence ID" value="MBW0466650.1"/>
    <property type="molecule type" value="Genomic_DNA"/>
</dbReference>